<accession>A0A0F9C3Y8</accession>
<gene>
    <name evidence="2" type="ORF">LCGC14_2370080</name>
</gene>
<dbReference type="GO" id="GO:0006635">
    <property type="term" value="P:fatty acid beta-oxidation"/>
    <property type="evidence" value="ECO:0007669"/>
    <property type="project" value="TreeGrafter"/>
</dbReference>
<reference evidence="2" key="1">
    <citation type="journal article" date="2015" name="Nature">
        <title>Complex archaea that bridge the gap between prokaryotes and eukaryotes.</title>
        <authorList>
            <person name="Spang A."/>
            <person name="Saw J.H."/>
            <person name="Jorgensen S.L."/>
            <person name="Zaremba-Niedzwiedzka K."/>
            <person name="Martijn J."/>
            <person name="Lind A.E."/>
            <person name="van Eijk R."/>
            <person name="Schleper C."/>
            <person name="Guy L."/>
            <person name="Ettema T.J."/>
        </authorList>
    </citation>
    <scope>NUCLEOTIDE SEQUENCE</scope>
</reference>
<dbReference type="Gene3D" id="3.90.226.10">
    <property type="entry name" value="2-enoyl-CoA Hydratase, Chain A, domain 1"/>
    <property type="match status" value="1"/>
</dbReference>
<keyword evidence="1" id="KW-0456">Lyase</keyword>
<dbReference type="EMBL" id="LAZR01034914">
    <property type="protein sequence ID" value="KKL28944.1"/>
    <property type="molecule type" value="Genomic_DNA"/>
</dbReference>
<name>A0A0F9C3Y8_9ZZZZ</name>
<dbReference type="Gene3D" id="1.10.12.10">
    <property type="entry name" value="Lyase 2-enoyl-coa Hydratase, Chain A, domain 2"/>
    <property type="match status" value="1"/>
</dbReference>
<evidence type="ECO:0000256" key="1">
    <source>
        <dbReference type="ARBA" id="ARBA00023239"/>
    </source>
</evidence>
<proteinExistence type="predicted"/>
<dbReference type="SUPFAM" id="SSF52096">
    <property type="entry name" value="ClpP/crotonase"/>
    <property type="match status" value="1"/>
</dbReference>
<dbReference type="Pfam" id="PF00378">
    <property type="entry name" value="ECH_1"/>
    <property type="match status" value="1"/>
</dbReference>
<dbReference type="InterPro" id="IPR029045">
    <property type="entry name" value="ClpP/crotonase-like_dom_sf"/>
</dbReference>
<comment type="caution">
    <text evidence="2">The sequence shown here is derived from an EMBL/GenBank/DDBJ whole genome shotgun (WGS) entry which is preliminary data.</text>
</comment>
<dbReference type="InterPro" id="IPR001753">
    <property type="entry name" value="Enoyl-CoA_hydra/iso"/>
</dbReference>
<protein>
    <recommendedName>
        <fullName evidence="3">Enoyl-CoA hydratase</fullName>
    </recommendedName>
</protein>
<organism evidence="2">
    <name type="scientific">marine sediment metagenome</name>
    <dbReference type="NCBI Taxonomy" id="412755"/>
    <lineage>
        <taxon>unclassified sequences</taxon>
        <taxon>metagenomes</taxon>
        <taxon>ecological metagenomes</taxon>
    </lineage>
</organism>
<dbReference type="PANTHER" id="PTHR11941:SF130">
    <property type="entry name" value="ENOYL-COA HYDRATASE ECHA12-RELATED"/>
    <property type="match status" value="1"/>
</dbReference>
<evidence type="ECO:0008006" key="3">
    <source>
        <dbReference type="Google" id="ProtNLM"/>
    </source>
</evidence>
<dbReference type="AlphaFoldDB" id="A0A0F9C3Y8"/>
<dbReference type="PANTHER" id="PTHR11941">
    <property type="entry name" value="ENOYL-COA HYDRATASE-RELATED"/>
    <property type="match status" value="1"/>
</dbReference>
<dbReference type="GO" id="GO:0016829">
    <property type="term" value="F:lyase activity"/>
    <property type="evidence" value="ECO:0007669"/>
    <property type="project" value="UniProtKB-KW"/>
</dbReference>
<dbReference type="InterPro" id="IPR014748">
    <property type="entry name" value="Enoyl-CoA_hydra_C"/>
</dbReference>
<evidence type="ECO:0000313" key="2">
    <source>
        <dbReference type="EMBL" id="KKL28944.1"/>
    </source>
</evidence>
<sequence length="282" mass="31428">MVEYETIKVQEREDGISIITFNRPNRLNAINFQFVEDLQDYLNTLENNLGIRVVILTGEGRAFCSGLDLKDGQVIFKKKVPEGLQKFEYLQNKDKIKRAVIVQKLISQLMITLRKIPQPVIAAIKGAAYGGGLTFAMAADIRIAGESAKFCNAFINIGLSGADCGSSYWLPRLIGFSRAAEFMYTGRVFNAQEADKIGFVSKVVPDDKVLYEALKIAKHILTKSPMGIRFTKDALNINVDASSLESATKLENRTQVICINADDALEGVFATLEKRESKYDKW</sequence>
<dbReference type="CDD" id="cd06558">
    <property type="entry name" value="crotonase-like"/>
    <property type="match status" value="1"/>
</dbReference>